<evidence type="ECO:0000313" key="2">
    <source>
        <dbReference type="EMBL" id="SMP19601.1"/>
    </source>
</evidence>
<keyword evidence="3" id="KW-1185">Reference proteome</keyword>
<name>A0ABY1NVT7_9BACT</name>
<accession>A0ABY1NVT7</accession>
<feature type="chain" id="PRO_5047035699" evidence="1">
    <location>
        <begin position="29"/>
        <end position="415"/>
    </location>
</feature>
<organism evidence="2 3">
    <name type="scientific">Desulfurobacterium pacificum</name>
    <dbReference type="NCBI Taxonomy" id="240166"/>
    <lineage>
        <taxon>Bacteria</taxon>
        <taxon>Pseudomonadati</taxon>
        <taxon>Aquificota</taxon>
        <taxon>Aquificia</taxon>
        <taxon>Desulfurobacteriales</taxon>
        <taxon>Desulfurobacteriaceae</taxon>
        <taxon>Desulfurobacterium</taxon>
    </lineage>
</organism>
<dbReference type="RefSeq" id="WP_283401131.1">
    <property type="nucleotide sequence ID" value="NZ_FXUB01000007.1"/>
</dbReference>
<dbReference type="PANTHER" id="PTHR12697:SF5">
    <property type="entry name" value="DEOXYHYPUSINE HYDROXYLASE"/>
    <property type="match status" value="1"/>
</dbReference>
<dbReference type="Gene3D" id="1.25.10.10">
    <property type="entry name" value="Leucine-rich Repeat Variant"/>
    <property type="match status" value="2"/>
</dbReference>
<reference evidence="2 3" key="1">
    <citation type="submission" date="2017-05" db="EMBL/GenBank/DDBJ databases">
        <authorList>
            <person name="Varghese N."/>
            <person name="Submissions S."/>
        </authorList>
    </citation>
    <scope>NUCLEOTIDE SEQUENCE [LARGE SCALE GENOMIC DNA]</scope>
    <source>
        <strain evidence="2 3">DSM 15522</strain>
    </source>
</reference>
<dbReference type="EMBL" id="FXUB01000007">
    <property type="protein sequence ID" value="SMP19601.1"/>
    <property type="molecule type" value="Genomic_DNA"/>
</dbReference>
<sequence>MKNPTPTSYILTIIGILTTLFLSPVAQAFPQGSQQVQSPKLFKLNSSDPTERKLAVYYLSESGNPQLVKKFCEMLLNDKSTDVRATVAERLGDYYYTNKEAENCLLKALKKEKNKAVIKNIVYAISNFDDVKAGKVLCRFLNSKDPDIRRTAIVGLIKFQGLCDKQLFELLKKDKNADEKVLLARILGMHKYKPAKPYMKKLLKSPKPEDVLAALNFFKYYPDKTVNKTVEKILRNTEDQKIEEAAFDVLVASNDPAFYSTIETYLLQPQFQKRFALRLPSFKGNIPPKVLKLLLQSDDTTSRIAALTYIGEHKLKGYCDYVKQNVYNKSADVQAAAIWALGKAGCQDAVKILCDIISNYNLDDDVRANAAQALSFLPKKTLKKNLNLIKEVYKNEFLDDIKDTIMKAIKKATSS</sequence>
<proteinExistence type="predicted"/>
<dbReference type="InterPro" id="IPR011989">
    <property type="entry name" value="ARM-like"/>
</dbReference>
<feature type="signal peptide" evidence="1">
    <location>
        <begin position="1"/>
        <end position="28"/>
    </location>
</feature>
<dbReference type="Pfam" id="PF13646">
    <property type="entry name" value="HEAT_2"/>
    <property type="match status" value="2"/>
</dbReference>
<gene>
    <name evidence="2" type="ORF">SAMN06265339_1694</name>
</gene>
<comment type="caution">
    <text evidence="2">The sequence shown here is derived from an EMBL/GenBank/DDBJ whole genome shotgun (WGS) entry which is preliminary data.</text>
</comment>
<evidence type="ECO:0000256" key="1">
    <source>
        <dbReference type="SAM" id="SignalP"/>
    </source>
</evidence>
<protein>
    <submittedName>
        <fullName evidence="2">HEAT repeat-containing protein</fullName>
    </submittedName>
</protein>
<evidence type="ECO:0000313" key="3">
    <source>
        <dbReference type="Proteomes" id="UP001157911"/>
    </source>
</evidence>
<dbReference type="SUPFAM" id="SSF48371">
    <property type="entry name" value="ARM repeat"/>
    <property type="match status" value="1"/>
</dbReference>
<keyword evidence="1" id="KW-0732">Signal</keyword>
<dbReference type="Proteomes" id="UP001157911">
    <property type="component" value="Unassembled WGS sequence"/>
</dbReference>
<dbReference type="PANTHER" id="PTHR12697">
    <property type="entry name" value="PBS LYASE HEAT-LIKE PROTEIN"/>
    <property type="match status" value="1"/>
</dbReference>
<dbReference type="InterPro" id="IPR016024">
    <property type="entry name" value="ARM-type_fold"/>
</dbReference>